<reference evidence="2" key="1">
    <citation type="submission" date="2017-01" db="EMBL/GenBank/DDBJ databases">
        <authorList>
            <person name="Varghese N."/>
            <person name="Submissions S."/>
        </authorList>
    </citation>
    <scope>NUCLEOTIDE SEQUENCE [LARGE SCALE GENOMIC DNA]</scope>
    <source>
        <strain evidence="2">DSM 18017</strain>
    </source>
</reference>
<gene>
    <name evidence="1" type="ORF">SAMN05421786_104236</name>
</gene>
<protein>
    <submittedName>
        <fullName evidence="1">Uncharacterized protein</fullName>
    </submittedName>
</protein>
<dbReference type="STRING" id="373668.SAMN05421786_104236"/>
<keyword evidence="2" id="KW-1185">Reference proteome</keyword>
<sequence length="232" mass="27523">MRLNNHELYDFFVESQILALYHANTVGTTITYLQNGGLLSRGAVETRGLFQTPQSSDAKDKEVNVWNDVFLDTADLHSAFRRENYYGPVLFEFNIELVRDETLEIWITKNNPIYWNPNTPDNDRYFQSVAELRQLWNVIQRQRIMITIRNNTSPILFNSVRRIIVDDPQRSIEENGQEVHLFNHAKNRIDQIIVNNHPFNGRLDVRRCNGCYCRSNYLHQRDQNDLRRLFYN</sequence>
<dbReference type="Proteomes" id="UP000186744">
    <property type="component" value="Unassembled WGS sequence"/>
</dbReference>
<organism evidence="1 2">
    <name type="scientific">Chryseobacterium ureilyticum</name>
    <dbReference type="NCBI Taxonomy" id="373668"/>
    <lineage>
        <taxon>Bacteria</taxon>
        <taxon>Pseudomonadati</taxon>
        <taxon>Bacteroidota</taxon>
        <taxon>Flavobacteriia</taxon>
        <taxon>Flavobacteriales</taxon>
        <taxon>Weeksellaceae</taxon>
        <taxon>Chryseobacterium group</taxon>
        <taxon>Chryseobacterium</taxon>
    </lineage>
</organism>
<dbReference type="OrthoDB" id="9153376at2"/>
<accession>A0A1N7P033</accession>
<evidence type="ECO:0000313" key="2">
    <source>
        <dbReference type="Proteomes" id="UP000186744"/>
    </source>
</evidence>
<dbReference type="RefSeq" id="WP_076552484.1">
    <property type="nucleotide sequence ID" value="NZ_FTOL01000004.1"/>
</dbReference>
<name>A0A1N7P033_9FLAO</name>
<dbReference type="AlphaFoldDB" id="A0A1N7P033"/>
<evidence type="ECO:0000313" key="1">
    <source>
        <dbReference type="EMBL" id="SIT03940.1"/>
    </source>
</evidence>
<dbReference type="EMBL" id="FTOL01000004">
    <property type="protein sequence ID" value="SIT03940.1"/>
    <property type="molecule type" value="Genomic_DNA"/>
</dbReference>
<proteinExistence type="predicted"/>